<dbReference type="InterPro" id="IPR002110">
    <property type="entry name" value="Ankyrin_rpt"/>
</dbReference>
<feature type="non-terminal residue" evidence="2">
    <location>
        <position position="72"/>
    </location>
</feature>
<accession>A0A292Q746</accession>
<proteinExistence type="predicted"/>
<reference evidence="2" key="1">
    <citation type="submission" date="2015-10" db="EMBL/GenBank/DDBJ databases">
        <authorList>
            <person name="Regsiter A."/>
            <person name="william w."/>
        </authorList>
    </citation>
    <scope>NUCLEOTIDE SEQUENCE</scope>
    <source>
        <strain evidence="2">Montdore</strain>
    </source>
</reference>
<evidence type="ECO:0000256" key="1">
    <source>
        <dbReference type="PROSITE-ProRule" id="PRU00023"/>
    </source>
</evidence>
<evidence type="ECO:0000313" key="2">
    <source>
        <dbReference type="EMBL" id="CUS14583.1"/>
    </source>
</evidence>
<protein>
    <submittedName>
        <fullName evidence="2">Uncharacterized protein</fullName>
    </submittedName>
</protein>
<feature type="non-terminal residue" evidence="2">
    <location>
        <position position="1"/>
    </location>
</feature>
<dbReference type="Gene3D" id="1.25.40.20">
    <property type="entry name" value="Ankyrin repeat-containing domain"/>
    <property type="match status" value="1"/>
</dbReference>
<keyword evidence="3" id="KW-1185">Reference proteome</keyword>
<dbReference type="Pfam" id="PF12796">
    <property type="entry name" value="Ank_2"/>
    <property type="match status" value="1"/>
</dbReference>
<keyword evidence="1" id="KW-0040">ANK repeat</keyword>
<feature type="repeat" description="ANK" evidence="1">
    <location>
        <begin position="6"/>
        <end position="35"/>
    </location>
</feature>
<dbReference type="Proteomes" id="UP001412239">
    <property type="component" value="Unassembled WGS sequence"/>
</dbReference>
<dbReference type="EMBL" id="LN890957">
    <property type="protein sequence ID" value="CUS14583.1"/>
    <property type="molecule type" value="Genomic_DNA"/>
</dbReference>
<dbReference type="AlphaFoldDB" id="A0A292Q746"/>
<name>A0A292Q746_9PEZI</name>
<evidence type="ECO:0000313" key="3">
    <source>
        <dbReference type="Proteomes" id="UP001412239"/>
    </source>
</evidence>
<dbReference type="PROSITE" id="PS50088">
    <property type="entry name" value="ANK_REPEAT"/>
    <property type="match status" value="1"/>
</dbReference>
<dbReference type="PROSITE" id="PS50297">
    <property type="entry name" value="ANK_REP_REGION"/>
    <property type="match status" value="1"/>
</dbReference>
<sequence>GGVYGNALQAAAVNGTEPIVRLLLKRGADVNAHGGLYGNALRAAKGLRYEPIVQLLLTHGALPNAGTSAGDT</sequence>
<dbReference type="InterPro" id="IPR036770">
    <property type="entry name" value="Ankyrin_rpt-contain_sf"/>
</dbReference>
<gene>
    <name evidence="2" type="ORF">GSTUAT00001314001</name>
</gene>
<organism evidence="2 3">
    <name type="scientific">Tuber aestivum</name>
    <name type="common">summer truffle</name>
    <dbReference type="NCBI Taxonomy" id="59557"/>
    <lineage>
        <taxon>Eukaryota</taxon>
        <taxon>Fungi</taxon>
        <taxon>Dikarya</taxon>
        <taxon>Ascomycota</taxon>
        <taxon>Pezizomycotina</taxon>
        <taxon>Pezizomycetes</taxon>
        <taxon>Pezizales</taxon>
        <taxon>Tuberaceae</taxon>
        <taxon>Tuber</taxon>
    </lineage>
</organism>
<dbReference type="SUPFAM" id="SSF48403">
    <property type="entry name" value="Ankyrin repeat"/>
    <property type="match status" value="1"/>
</dbReference>